<accession>A0ABS5PIU6</accession>
<gene>
    <name evidence="1" type="ORF">KHA90_24885</name>
</gene>
<keyword evidence="2" id="KW-1185">Reference proteome</keyword>
<proteinExistence type="predicted"/>
<evidence type="ECO:0000313" key="2">
    <source>
        <dbReference type="Proteomes" id="UP000722625"/>
    </source>
</evidence>
<dbReference type="RefSeq" id="WP_213308204.1">
    <property type="nucleotide sequence ID" value="NZ_JAGYVZ010000061.1"/>
</dbReference>
<dbReference type="EMBL" id="JAGYVZ010000061">
    <property type="protein sequence ID" value="MBS7234237.1"/>
    <property type="molecule type" value="Genomic_DNA"/>
</dbReference>
<name>A0ABS5PIU6_9FLAO</name>
<dbReference type="Proteomes" id="UP000722625">
    <property type="component" value="Unassembled WGS sequence"/>
</dbReference>
<organism evidence="1 2">
    <name type="scientific">Flavobacterium psychroterrae</name>
    <dbReference type="NCBI Taxonomy" id="2133767"/>
    <lineage>
        <taxon>Bacteria</taxon>
        <taxon>Pseudomonadati</taxon>
        <taxon>Bacteroidota</taxon>
        <taxon>Flavobacteriia</taxon>
        <taxon>Flavobacteriales</taxon>
        <taxon>Flavobacteriaceae</taxon>
        <taxon>Flavobacterium</taxon>
    </lineage>
</organism>
<reference evidence="1 2" key="1">
    <citation type="journal article" date="2018" name="Int. J. Syst. Evol. Microbiol.">
        <title>Flavobacterium chryseum sp. nov. and Flavobacterium psychroterrae sp. nov., novel environmental bacteria isolated from Antarctica.</title>
        <authorList>
            <person name="Kralova S."/>
            <person name="Svec P."/>
            <person name="Busse H.J."/>
            <person name="Stankova E."/>
            <person name="Vaczi P."/>
            <person name="Sedlacek I."/>
        </authorList>
    </citation>
    <scope>NUCLEOTIDE SEQUENCE [LARGE SCALE GENOMIC DNA]</scope>
    <source>
        <strain evidence="1 2">CCM 8827</strain>
    </source>
</reference>
<evidence type="ECO:0000313" key="1">
    <source>
        <dbReference type="EMBL" id="MBS7234237.1"/>
    </source>
</evidence>
<comment type="caution">
    <text evidence="1">The sequence shown here is derived from an EMBL/GenBank/DDBJ whole genome shotgun (WGS) entry which is preliminary data.</text>
</comment>
<protein>
    <submittedName>
        <fullName evidence="1">Uncharacterized protein</fullName>
    </submittedName>
</protein>
<sequence>MKTTIQKLEITAQEYESLIWNFYSKWCQSVSIGTIEYQQVLANAAINRWFLLEYQKCEIEFHILTDRYVDSNVTAKDMEKCYKDCTFSIFNIRPMALLSQITKPKISKGIRVFNALTQN</sequence>